<feature type="transmembrane region" description="Helical" evidence="1">
    <location>
        <begin position="87"/>
        <end position="107"/>
    </location>
</feature>
<keyword evidence="3" id="KW-1185">Reference proteome</keyword>
<keyword evidence="1" id="KW-0472">Membrane</keyword>
<keyword evidence="1" id="KW-0812">Transmembrane</keyword>
<protein>
    <submittedName>
        <fullName evidence="2">Uncharacterized protein</fullName>
    </submittedName>
</protein>
<evidence type="ECO:0000313" key="2">
    <source>
        <dbReference type="EMBL" id="KAF9509696.1"/>
    </source>
</evidence>
<sequence length="169" mass="19196">MMDTYFPAITKKYCCCDEYWRDCTDGAVKAISSLFFLVSINASLSEHVKTLPHHDRKNIAVGICALFIFGFFNDVEDAWLVNLEANIMVQLPTGVFFLFPSALIMHWNVDKKEFYSSEYPLRFITTPKGQCPNGLNEQLLHKMDSGRGSIVFFTPGQMFAPLYTGALTR</sequence>
<gene>
    <name evidence="2" type="ORF">BS47DRAFT_1365079</name>
</gene>
<comment type="caution">
    <text evidence="2">The sequence shown here is derived from an EMBL/GenBank/DDBJ whole genome shotgun (WGS) entry which is preliminary data.</text>
</comment>
<dbReference type="Proteomes" id="UP000886523">
    <property type="component" value="Unassembled WGS sequence"/>
</dbReference>
<reference evidence="2" key="1">
    <citation type="journal article" date="2020" name="Nat. Commun.">
        <title>Large-scale genome sequencing of mycorrhizal fungi provides insights into the early evolution of symbiotic traits.</title>
        <authorList>
            <person name="Miyauchi S."/>
            <person name="Kiss E."/>
            <person name="Kuo A."/>
            <person name="Drula E."/>
            <person name="Kohler A."/>
            <person name="Sanchez-Garcia M."/>
            <person name="Morin E."/>
            <person name="Andreopoulos B."/>
            <person name="Barry K.W."/>
            <person name="Bonito G."/>
            <person name="Buee M."/>
            <person name="Carver A."/>
            <person name="Chen C."/>
            <person name="Cichocki N."/>
            <person name="Clum A."/>
            <person name="Culley D."/>
            <person name="Crous P.W."/>
            <person name="Fauchery L."/>
            <person name="Girlanda M."/>
            <person name="Hayes R.D."/>
            <person name="Keri Z."/>
            <person name="LaButti K."/>
            <person name="Lipzen A."/>
            <person name="Lombard V."/>
            <person name="Magnuson J."/>
            <person name="Maillard F."/>
            <person name="Murat C."/>
            <person name="Nolan M."/>
            <person name="Ohm R.A."/>
            <person name="Pangilinan J."/>
            <person name="Pereira M.F."/>
            <person name="Perotto S."/>
            <person name="Peter M."/>
            <person name="Pfister S."/>
            <person name="Riley R."/>
            <person name="Sitrit Y."/>
            <person name="Stielow J.B."/>
            <person name="Szollosi G."/>
            <person name="Zifcakova L."/>
            <person name="Stursova M."/>
            <person name="Spatafora J.W."/>
            <person name="Tedersoo L."/>
            <person name="Vaario L.M."/>
            <person name="Yamada A."/>
            <person name="Yan M."/>
            <person name="Wang P."/>
            <person name="Xu J."/>
            <person name="Bruns T."/>
            <person name="Baldrian P."/>
            <person name="Vilgalys R."/>
            <person name="Dunand C."/>
            <person name="Henrissat B."/>
            <person name="Grigoriev I.V."/>
            <person name="Hibbett D."/>
            <person name="Nagy L.G."/>
            <person name="Martin F.M."/>
        </authorList>
    </citation>
    <scope>NUCLEOTIDE SEQUENCE</scope>
    <source>
        <strain evidence="2">UP504</strain>
    </source>
</reference>
<accession>A0A9P6APV5</accession>
<evidence type="ECO:0000256" key="1">
    <source>
        <dbReference type="SAM" id="Phobius"/>
    </source>
</evidence>
<evidence type="ECO:0000313" key="3">
    <source>
        <dbReference type="Proteomes" id="UP000886523"/>
    </source>
</evidence>
<proteinExistence type="predicted"/>
<dbReference type="AlphaFoldDB" id="A0A9P6APV5"/>
<dbReference type="EMBL" id="MU129030">
    <property type="protein sequence ID" value="KAF9509696.1"/>
    <property type="molecule type" value="Genomic_DNA"/>
</dbReference>
<name>A0A9P6APV5_9AGAM</name>
<dbReference type="Gene3D" id="3.60.130.30">
    <property type="match status" value="1"/>
</dbReference>
<organism evidence="2 3">
    <name type="scientific">Hydnum rufescens UP504</name>
    <dbReference type="NCBI Taxonomy" id="1448309"/>
    <lineage>
        <taxon>Eukaryota</taxon>
        <taxon>Fungi</taxon>
        <taxon>Dikarya</taxon>
        <taxon>Basidiomycota</taxon>
        <taxon>Agaricomycotina</taxon>
        <taxon>Agaricomycetes</taxon>
        <taxon>Cantharellales</taxon>
        <taxon>Hydnaceae</taxon>
        <taxon>Hydnum</taxon>
    </lineage>
</organism>
<keyword evidence="1" id="KW-1133">Transmembrane helix</keyword>
<dbReference type="OrthoDB" id="2686444at2759"/>
<feature type="transmembrane region" description="Helical" evidence="1">
    <location>
        <begin position="59"/>
        <end position="75"/>
    </location>
</feature>